<gene>
    <name evidence="7" type="ORF">SAMN02745674_02658</name>
</gene>
<dbReference type="InterPro" id="IPR015424">
    <property type="entry name" value="PyrdxlP-dep_Trfase"/>
</dbReference>
<comment type="similarity">
    <text evidence="2">Belongs to the threonine aldolase family.</text>
</comment>
<dbReference type="InterPro" id="IPR001597">
    <property type="entry name" value="ArAA_b-elim_lyase/Thr_aldolase"/>
</dbReference>
<dbReference type="RefSeq" id="WP_078759193.1">
    <property type="nucleotide sequence ID" value="NZ_FUXP01000015.1"/>
</dbReference>
<dbReference type="AlphaFoldDB" id="A0A1T4SAL3"/>
<dbReference type="EMBL" id="FUXP01000015">
    <property type="protein sequence ID" value="SKA24928.1"/>
    <property type="molecule type" value="Genomic_DNA"/>
</dbReference>
<dbReference type="GO" id="GO:0008732">
    <property type="term" value="F:L-allo-threonine aldolase activity"/>
    <property type="evidence" value="ECO:0007669"/>
    <property type="project" value="TreeGrafter"/>
</dbReference>
<keyword evidence="8" id="KW-1185">Reference proteome</keyword>
<dbReference type="GO" id="GO:0005829">
    <property type="term" value="C:cytosol"/>
    <property type="evidence" value="ECO:0007669"/>
    <property type="project" value="TreeGrafter"/>
</dbReference>
<evidence type="ECO:0000256" key="1">
    <source>
        <dbReference type="ARBA" id="ARBA00001933"/>
    </source>
</evidence>
<dbReference type="Proteomes" id="UP000190061">
    <property type="component" value="Unassembled WGS sequence"/>
</dbReference>
<evidence type="ECO:0000256" key="3">
    <source>
        <dbReference type="ARBA" id="ARBA00011881"/>
    </source>
</evidence>
<dbReference type="GO" id="GO:0006545">
    <property type="term" value="P:glycine biosynthetic process"/>
    <property type="evidence" value="ECO:0007669"/>
    <property type="project" value="TreeGrafter"/>
</dbReference>
<dbReference type="PANTHER" id="PTHR48097">
    <property type="entry name" value="L-THREONINE ALDOLASE-RELATED"/>
    <property type="match status" value="1"/>
</dbReference>
<feature type="chain" id="PRO_5012617264" evidence="5">
    <location>
        <begin position="29"/>
        <end position="392"/>
    </location>
</feature>
<evidence type="ECO:0000313" key="8">
    <source>
        <dbReference type="Proteomes" id="UP000190061"/>
    </source>
</evidence>
<dbReference type="STRING" id="1122188.SAMN02745674_02658"/>
<evidence type="ECO:0000313" key="7">
    <source>
        <dbReference type="EMBL" id="SKA24928.1"/>
    </source>
</evidence>
<comment type="cofactor">
    <cofactor evidence="1">
        <name>pyridoxal 5'-phosphate</name>
        <dbReference type="ChEBI" id="CHEBI:597326"/>
    </cofactor>
</comment>
<reference evidence="7 8" key="1">
    <citation type="submission" date="2017-02" db="EMBL/GenBank/DDBJ databases">
        <authorList>
            <person name="Peterson S.W."/>
        </authorList>
    </citation>
    <scope>NUCLEOTIDE SEQUENCE [LARGE SCALE GENOMIC DNA]</scope>
    <source>
        <strain evidence="7 8">DSM 21749</strain>
    </source>
</reference>
<evidence type="ECO:0000256" key="4">
    <source>
        <dbReference type="ARBA" id="ARBA00022898"/>
    </source>
</evidence>
<keyword evidence="4" id="KW-0663">Pyridoxal phosphate</keyword>
<evidence type="ECO:0000256" key="5">
    <source>
        <dbReference type="SAM" id="SignalP"/>
    </source>
</evidence>
<comment type="subunit">
    <text evidence="3">Homotetramer.</text>
</comment>
<dbReference type="SUPFAM" id="SSF53383">
    <property type="entry name" value="PLP-dependent transferases"/>
    <property type="match status" value="1"/>
</dbReference>
<dbReference type="PROSITE" id="PS51318">
    <property type="entry name" value="TAT"/>
    <property type="match status" value="1"/>
</dbReference>
<dbReference type="OrthoDB" id="9774495at2"/>
<sequence>MDRRHFLATSGLAAALPLVGHMTGPAAAFSAASVASNSANELFQRVNFTWDGLNLSPLEYATLLRDVVSAPDFEADYYSLGGNIESLERTFAGLLGKEAAIFLPTGTLANHIAVRTLAGEERRVLVQAESHLYNDSGDAASTLSGLNLIPLAAGRSTIELVEVEQWLGRSASGRVETGVGVISIENPVRRRGHQMVEFDELVRVCERAREQGIRLHLDGARMFNLPQHSGRSVREHAALFDTVYVSLWKHFNAGAGAILAGDASVIEGLFHTRRMFGGGMPYAWPQAAVASHYATSYETDYAKAWQTADELAERLRADGRFQFRKPPGGTCRLVMKVPGVEPRAWVQRVAEQGVDLPHAMSGTDELPLMVNTSLLRRSPEELARVFVGALAG</sequence>
<dbReference type="Gene3D" id="3.40.640.10">
    <property type="entry name" value="Type I PLP-dependent aspartate aminotransferase-like (Major domain)"/>
    <property type="match status" value="1"/>
</dbReference>
<dbReference type="InterPro" id="IPR015421">
    <property type="entry name" value="PyrdxlP-dep_Trfase_major"/>
</dbReference>
<keyword evidence="5" id="KW-0732">Signal</keyword>
<accession>A0A1T4SAL3</accession>
<name>A0A1T4SAL3_9GAMM</name>
<evidence type="ECO:0000256" key="2">
    <source>
        <dbReference type="ARBA" id="ARBA00006966"/>
    </source>
</evidence>
<evidence type="ECO:0000259" key="6">
    <source>
        <dbReference type="Pfam" id="PF01212"/>
    </source>
</evidence>
<feature type="signal peptide" evidence="5">
    <location>
        <begin position="1"/>
        <end position="28"/>
    </location>
</feature>
<dbReference type="GO" id="GO:0006567">
    <property type="term" value="P:L-threonine catabolic process"/>
    <property type="evidence" value="ECO:0007669"/>
    <property type="project" value="TreeGrafter"/>
</dbReference>
<dbReference type="Pfam" id="PF01212">
    <property type="entry name" value="Beta_elim_lyase"/>
    <property type="match status" value="1"/>
</dbReference>
<feature type="domain" description="Aromatic amino acid beta-eliminating lyase/threonine aldolase" evidence="6">
    <location>
        <begin position="81"/>
        <end position="316"/>
    </location>
</feature>
<dbReference type="InterPro" id="IPR006311">
    <property type="entry name" value="TAT_signal"/>
</dbReference>
<proteinExistence type="inferred from homology"/>
<protein>
    <submittedName>
        <fullName evidence="7">L-threonine aldolase</fullName>
    </submittedName>
</protein>
<dbReference type="PANTHER" id="PTHR48097:SF9">
    <property type="entry name" value="L-THREONINE ALDOLASE"/>
    <property type="match status" value="1"/>
</dbReference>
<organism evidence="7 8">
    <name type="scientific">Lysobacter spongiicola DSM 21749</name>
    <dbReference type="NCBI Taxonomy" id="1122188"/>
    <lineage>
        <taxon>Bacteria</taxon>
        <taxon>Pseudomonadati</taxon>
        <taxon>Pseudomonadota</taxon>
        <taxon>Gammaproteobacteria</taxon>
        <taxon>Lysobacterales</taxon>
        <taxon>Lysobacteraceae</taxon>
        <taxon>Novilysobacter</taxon>
    </lineage>
</organism>